<dbReference type="Proteomes" id="UP001300672">
    <property type="component" value="Chromosome"/>
</dbReference>
<sequence length="240" mass="26342">MTRILLILGLCLGFSTTLLAQEKTIGVFVALADNQHQGIIPVPKTIGNGNDPERNLYWGTAEGIKGVFDKSRVWRLVEQQDTANGVVLRTRTYQHKTYPAKLIAKAYQGAAIQQATQDFEQALREHQYDLAIYVGHNGLMDFRLAIPAAPTDTSKPSDAMVLACKSEAYFKPRLQALGANPLLLTTQFMYPGAFIVEAATESWLKDQNRALIRASAGKAYARNQKLSVKAGTGIFADLGE</sequence>
<dbReference type="EMBL" id="CP124755">
    <property type="protein sequence ID" value="WGZ89534.1"/>
    <property type="molecule type" value="Genomic_DNA"/>
</dbReference>
<name>A0AA95KCG5_9GAMM</name>
<feature type="chain" id="PRO_5041727157" evidence="1">
    <location>
        <begin position="21"/>
        <end position="240"/>
    </location>
</feature>
<protein>
    <submittedName>
        <fullName evidence="2">Uncharacterized protein</fullName>
    </submittedName>
</protein>
<keyword evidence="1" id="KW-0732">Signal</keyword>
<dbReference type="AlphaFoldDB" id="A0AA95KCG5"/>
<reference evidence="2" key="2">
    <citation type="submission" date="2023-04" db="EMBL/GenBank/DDBJ databases">
        <authorList>
            <person name="Beletskiy A.V."/>
            <person name="Mardanov A.V."/>
            <person name="Ravin N.V."/>
        </authorList>
    </citation>
    <scope>NUCLEOTIDE SEQUENCE</scope>
    <source>
        <strain evidence="2">GKL-01</strain>
    </source>
</reference>
<accession>A0AA95KCG5</accession>
<feature type="signal peptide" evidence="1">
    <location>
        <begin position="1"/>
        <end position="20"/>
    </location>
</feature>
<proteinExistence type="predicted"/>
<evidence type="ECO:0000256" key="1">
    <source>
        <dbReference type="SAM" id="SignalP"/>
    </source>
</evidence>
<gene>
    <name evidence="2" type="ORF">QJT80_08420</name>
</gene>
<organism evidence="2">
    <name type="scientific">Candidatus Thiocaldithrix dubininis</name>
    <dbReference type="NCBI Taxonomy" id="3080823"/>
    <lineage>
        <taxon>Bacteria</taxon>
        <taxon>Pseudomonadati</taxon>
        <taxon>Pseudomonadota</taxon>
        <taxon>Gammaproteobacteria</taxon>
        <taxon>Thiotrichales</taxon>
        <taxon>Thiotrichaceae</taxon>
        <taxon>Candidatus Thiocaldithrix</taxon>
    </lineage>
</organism>
<reference evidence="2" key="1">
    <citation type="journal article" date="2023" name="Int. J. Mol. Sci.">
        <title>Metagenomics Revealed a New Genus 'Candidatus Thiocaldithrix dubininis' gen. nov., sp. nov. and a New Species 'Candidatus Thiothrix putei' sp. nov. in the Family Thiotrichaceae, Some Members of Which Have Traits of Both Na+- and H+-Motive Energetics.</title>
        <authorList>
            <person name="Ravin N.V."/>
            <person name="Muntyan M.S."/>
            <person name="Smolyakov D.D."/>
            <person name="Rudenko T.S."/>
            <person name="Beletsky A.V."/>
            <person name="Mardanov A.V."/>
            <person name="Grabovich M.Y."/>
        </authorList>
    </citation>
    <scope>NUCLEOTIDE SEQUENCE</scope>
    <source>
        <strain evidence="2">GKL-01</strain>
    </source>
</reference>
<dbReference type="KEGG" id="tdu:QJT80_08420"/>
<evidence type="ECO:0000313" key="2">
    <source>
        <dbReference type="EMBL" id="WGZ89534.1"/>
    </source>
</evidence>